<dbReference type="Proteomes" id="UP000000600">
    <property type="component" value="Unassembled WGS sequence"/>
</dbReference>
<keyword evidence="1" id="KW-1133">Transmembrane helix</keyword>
<evidence type="ECO:0000313" key="3">
    <source>
        <dbReference type="Proteomes" id="UP000000600"/>
    </source>
</evidence>
<dbReference type="PANTHER" id="PTHR31398">
    <property type="entry name" value="MEIOTIC NUCLEAR DIVISION PROTEIN 1 HOMOLOG"/>
    <property type="match status" value="1"/>
</dbReference>
<dbReference type="OMA" id="ICHNTTT"/>
<keyword evidence="1" id="KW-0472">Membrane</keyword>
<keyword evidence="3" id="KW-1185">Reference proteome</keyword>
<dbReference type="HOGENOM" id="CLU_009697_2_0_1"/>
<dbReference type="EMBL" id="CT868019">
    <property type="protein sequence ID" value="CAK62392.1"/>
    <property type="molecule type" value="Genomic_DNA"/>
</dbReference>
<keyword evidence="1" id="KW-0812">Transmembrane</keyword>
<sequence>MVQCEQYPFFQRISFQQLNYRLSNYYLKKIQQFQLISQYNYVNIILDSYLSFEQFNHLLLLISFQALINNNQFVIMLKYQKSNISSYRAVFNALQMQFDIFGQLPMFTILKKERFSTSFGAFSTLIIFGFCLLYLWIELEKLFNRSDPNVIQYDSQLLESSEIPLMNKNFTIAVTLSGLNTQPFKNVKRYFSISVNTCKRERIFNKTDNTTQVIQQCQEYPIEACTVNHAVTESQKEYFGKLQLGTVQCLQNEAWEANPPKLQGVLQAMEFQYLQIQVQICHNTTTYNECAPIEEIQDLAKAGYYGIHLSDNLLQLNEFQQPFSQIQSMQQASFSLKTSRSIYQTLKQVQIITDDGIVQENRNSFFGLIQNQWREESSTYNNIFLINHFIYLDGKQSTYQRNYIKIQAILGKIGGFWNVAVLLFKIFVTPIVITLMNVHLVNKLFRFEINERSQLFKDEIKEESLSDISKSQTIYKESSQQQYDVINQNQKRRKPNKLHSNRRNQSEIQKYLTQSKQQLNLGIIDILLVAFCCKRKVKQQIRYAKTKCQQKLDVALIISKIYEFDKLKYVLFSNEQLNIFNCIPKPIIPADLFNRKVSDKIKALEQQKQYLFMLEDEMPMKLKLESAFSSYKKLKNKKDKTYTDHQLLEFLDEDLVNLFENLSKNEDVIAKVNDDLSSVSNRDKLNSASLSRQLNVQLEISQISQY</sequence>
<gene>
    <name evidence="2" type="ORF">GSPATT00005638001</name>
</gene>
<reference evidence="2 3" key="1">
    <citation type="journal article" date="2006" name="Nature">
        <title>Global trends of whole-genome duplications revealed by the ciliate Paramecium tetraurelia.</title>
        <authorList>
            <consortium name="Genoscope"/>
            <person name="Aury J.-M."/>
            <person name="Jaillon O."/>
            <person name="Duret L."/>
            <person name="Noel B."/>
            <person name="Jubin C."/>
            <person name="Porcel B.M."/>
            <person name="Segurens B."/>
            <person name="Daubin V."/>
            <person name="Anthouard V."/>
            <person name="Aiach N."/>
            <person name="Arnaiz O."/>
            <person name="Billaut A."/>
            <person name="Beisson J."/>
            <person name="Blanc I."/>
            <person name="Bouhouche K."/>
            <person name="Camara F."/>
            <person name="Duharcourt S."/>
            <person name="Guigo R."/>
            <person name="Gogendeau D."/>
            <person name="Katinka M."/>
            <person name="Keller A.-M."/>
            <person name="Kissmehl R."/>
            <person name="Klotz C."/>
            <person name="Koll F."/>
            <person name="Le Moue A."/>
            <person name="Lepere C."/>
            <person name="Malinsky S."/>
            <person name="Nowacki M."/>
            <person name="Nowak J.K."/>
            <person name="Plattner H."/>
            <person name="Poulain J."/>
            <person name="Ruiz F."/>
            <person name="Serrano V."/>
            <person name="Zagulski M."/>
            <person name="Dessen P."/>
            <person name="Betermier M."/>
            <person name="Weissenbach J."/>
            <person name="Scarpelli C."/>
            <person name="Schachter V."/>
            <person name="Sperling L."/>
            <person name="Meyer E."/>
            <person name="Cohen J."/>
            <person name="Wincker P."/>
        </authorList>
    </citation>
    <scope>NUCLEOTIDE SEQUENCE [LARGE SCALE GENOMIC DNA]</scope>
    <source>
        <strain evidence="2 3">Stock d4-2</strain>
    </source>
</reference>
<evidence type="ECO:0000256" key="1">
    <source>
        <dbReference type="SAM" id="Phobius"/>
    </source>
</evidence>
<dbReference type="OrthoDB" id="290755at2759"/>
<feature type="transmembrane region" description="Helical" evidence="1">
    <location>
        <begin position="115"/>
        <end position="137"/>
    </location>
</feature>
<protein>
    <recommendedName>
        <fullName evidence="4">Transmembrane protein</fullName>
    </recommendedName>
</protein>
<dbReference type="PANTHER" id="PTHR31398:SF0">
    <property type="entry name" value="MEIOTIC NUCLEAR DIVISION PROTEIN 1 HOMOLOG"/>
    <property type="match status" value="1"/>
</dbReference>
<dbReference type="GeneID" id="5015574"/>
<proteinExistence type="predicted"/>
<dbReference type="RefSeq" id="XP_001429790.1">
    <property type="nucleotide sequence ID" value="XM_001429753.1"/>
</dbReference>
<dbReference type="GO" id="GO:0007131">
    <property type="term" value="P:reciprocal meiotic recombination"/>
    <property type="evidence" value="ECO:0000318"/>
    <property type="project" value="GO_Central"/>
</dbReference>
<evidence type="ECO:0008006" key="4">
    <source>
        <dbReference type="Google" id="ProtNLM"/>
    </source>
</evidence>
<evidence type="ECO:0000313" key="2">
    <source>
        <dbReference type="EMBL" id="CAK62392.1"/>
    </source>
</evidence>
<feature type="transmembrane region" description="Helical" evidence="1">
    <location>
        <begin position="415"/>
        <end position="436"/>
    </location>
</feature>
<dbReference type="KEGG" id="ptm:GSPATT00005638001"/>
<accession>A0BV25</accession>
<dbReference type="AlphaFoldDB" id="A0BV25"/>
<name>A0BV25_PARTE</name>
<dbReference type="InParanoid" id="A0BV25"/>
<organism evidence="2 3">
    <name type="scientific">Paramecium tetraurelia</name>
    <dbReference type="NCBI Taxonomy" id="5888"/>
    <lineage>
        <taxon>Eukaryota</taxon>
        <taxon>Sar</taxon>
        <taxon>Alveolata</taxon>
        <taxon>Ciliophora</taxon>
        <taxon>Intramacronucleata</taxon>
        <taxon>Oligohymenophorea</taxon>
        <taxon>Peniculida</taxon>
        <taxon>Parameciidae</taxon>
        <taxon>Paramecium</taxon>
    </lineage>
</organism>